<evidence type="ECO:0000259" key="1">
    <source>
        <dbReference type="Pfam" id="PF25794"/>
    </source>
</evidence>
<organism evidence="2 3">
    <name type="scientific">Desmophyllum pertusum</name>
    <dbReference type="NCBI Taxonomy" id="174260"/>
    <lineage>
        <taxon>Eukaryota</taxon>
        <taxon>Metazoa</taxon>
        <taxon>Cnidaria</taxon>
        <taxon>Anthozoa</taxon>
        <taxon>Hexacorallia</taxon>
        <taxon>Scleractinia</taxon>
        <taxon>Caryophylliina</taxon>
        <taxon>Caryophylliidae</taxon>
        <taxon>Desmophyllum</taxon>
    </lineage>
</organism>
<accession>A0A9W9ZER8</accession>
<evidence type="ECO:0000313" key="3">
    <source>
        <dbReference type="Proteomes" id="UP001163046"/>
    </source>
</evidence>
<dbReference type="Proteomes" id="UP001163046">
    <property type="component" value="Unassembled WGS sequence"/>
</dbReference>
<dbReference type="InterPro" id="IPR036890">
    <property type="entry name" value="HATPase_C_sf"/>
</dbReference>
<reference evidence="2" key="1">
    <citation type="submission" date="2023-01" db="EMBL/GenBank/DDBJ databases">
        <title>Genome assembly of the deep-sea coral Lophelia pertusa.</title>
        <authorList>
            <person name="Herrera S."/>
            <person name="Cordes E."/>
        </authorList>
    </citation>
    <scope>NUCLEOTIDE SEQUENCE</scope>
    <source>
        <strain evidence="2">USNM1676648</strain>
        <tissue evidence="2">Polyp</tissue>
    </source>
</reference>
<name>A0A9W9ZER8_9CNID</name>
<protein>
    <recommendedName>
        <fullName evidence="1">Sacsin/Nov domain-containing protein</fullName>
    </recommendedName>
</protein>
<proteinExistence type="predicted"/>
<dbReference type="EMBL" id="MU826354">
    <property type="protein sequence ID" value="KAJ7380181.1"/>
    <property type="molecule type" value="Genomic_DNA"/>
</dbReference>
<gene>
    <name evidence="2" type="ORF">OS493_010892</name>
</gene>
<dbReference type="GO" id="GO:0030544">
    <property type="term" value="F:Hsp70 protein binding"/>
    <property type="evidence" value="ECO:0007669"/>
    <property type="project" value="TreeGrafter"/>
</dbReference>
<evidence type="ECO:0000313" key="2">
    <source>
        <dbReference type="EMBL" id="KAJ7380181.1"/>
    </source>
</evidence>
<dbReference type="AlphaFoldDB" id="A0A9W9ZER8"/>
<dbReference type="PANTHER" id="PTHR15600">
    <property type="entry name" value="SACSIN"/>
    <property type="match status" value="1"/>
</dbReference>
<dbReference type="SUPFAM" id="SSF55874">
    <property type="entry name" value="ATPase domain of HSP90 chaperone/DNA topoisomerase II/histidine kinase"/>
    <property type="match status" value="1"/>
</dbReference>
<dbReference type="OrthoDB" id="1262810at2759"/>
<dbReference type="InterPro" id="IPR052972">
    <property type="entry name" value="Sacsin_chaperone_reg"/>
</dbReference>
<sequence length="495" mass="57017">MLPHLLTAERKSKAILQYLSDNPLKLLEEINRQPLWTLLSDIPWVSRLQQRPPNYPPGLPWWETGEEGKHFFKPIEMKSHQLANLIGTVMPVVEAQPSNEIYHYFGWQSQTDVFQVVRHLQAVIKSYSKEEKPYYMVVLNKIYSYLGRVDYAAVKQALERAQVFAWVWNGDGFSSPNHVLSSKPPIDLTPYIHFLPSDTTKHSDLFYRFGVRERSDPAVLVQVLNMVKEKYEDKSVIFWNPLEVKHDLQLSVNILNDLASEQLSEELQAEIVLPTHIEDNSYVRLEPVEHCITAGRLGVPTLTNRMVDPDELSIGEEFGQEERLTTRLNRLLEEYTDGFSVLKELVQNADDAGATEVRFLYDGRTNGDAMTCLIDEGMKGCQGPALWVYNDAEFKDEDFENIVKLNEATKEHDTEKIGRFGVGFNAVYNLTDVPMFLSRNYFVIFDPHTSYLGKAIKNKMKPGMKIDLNKDVKRLRKFTNQFQNRSMAYLAVICI</sequence>
<comment type="caution">
    <text evidence="2">The sequence shown here is derived from an EMBL/GenBank/DDBJ whole genome shotgun (WGS) entry which is preliminary data.</text>
</comment>
<dbReference type="PANTHER" id="PTHR15600:SF42">
    <property type="entry name" value="SACSIN"/>
    <property type="match status" value="1"/>
</dbReference>
<dbReference type="Pfam" id="PF25794">
    <property type="entry name" value="SACS"/>
    <property type="match status" value="1"/>
</dbReference>
<dbReference type="NCBIfam" id="NF047352">
    <property type="entry name" value="P_loop_sacsin"/>
    <property type="match status" value="1"/>
</dbReference>
<dbReference type="InterPro" id="IPR058210">
    <property type="entry name" value="SACS/Nov_dom"/>
</dbReference>
<feature type="domain" description="Sacsin/Nov" evidence="1">
    <location>
        <begin position="322"/>
        <end position="484"/>
    </location>
</feature>
<keyword evidence="3" id="KW-1185">Reference proteome</keyword>